<keyword evidence="1" id="KW-1133">Transmembrane helix</keyword>
<dbReference type="PIR" id="F97104">
    <property type="entry name" value="F97104"/>
</dbReference>
<dbReference type="STRING" id="272562.CA_C1659"/>
<evidence type="ECO:0000313" key="2">
    <source>
        <dbReference type="EMBL" id="AAK79625.1"/>
    </source>
</evidence>
<proteinExistence type="predicted"/>
<organism evidence="2 3">
    <name type="scientific">Clostridium acetobutylicum (strain ATCC 824 / DSM 792 / JCM 1419 / IAM 19013 / LMG 5710 / NBRC 13948 / NRRL B-527 / VKM B-1787 / 2291 / W)</name>
    <dbReference type="NCBI Taxonomy" id="272562"/>
    <lineage>
        <taxon>Bacteria</taxon>
        <taxon>Bacillati</taxon>
        <taxon>Bacillota</taxon>
        <taxon>Clostridia</taxon>
        <taxon>Eubacteriales</taxon>
        <taxon>Clostridiaceae</taxon>
        <taxon>Clostridium</taxon>
    </lineage>
</organism>
<reference evidence="2 3" key="1">
    <citation type="journal article" date="2001" name="J. Bacteriol.">
        <title>Genome sequence and comparative analysis of the solvent-producing bacterium Clostridium acetobutylicum.</title>
        <authorList>
            <person name="Nolling J."/>
            <person name="Breton G."/>
            <person name="Omelchenko M.V."/>
            <person name="Makarova K.S."/>
            <person name="Zeng Q."/>
            <person name="Gibson R."/>
            <person name="Lee H.M."/>
            <person name="Dubois J."/>
            <person name="Qiu D."/>
            <person name="Hitti J."/>
            <person name="Wolf Y.I."/>
            <person name="Tatusov R.L."/>
            <person name="Sabathe F."/>
            <person name="Doucette-Stamm L."/>
            <person name="Soucaille P."/>
            <person name="Daly M.J."/>
            <person name="Bennett G.N."/>
            <person name="Koonin E.V."/>
            <person name="Smith D.R."/>
        </authorList>
    </citation>
    <scope>NUCLEOTIDE SEQUENCE [LARGE SCALE GENOMIC DNA]</scope>
    <source>
        <strain evidence="3">ATCC 824 / DSM 792 / JCM 1419 / LMG 5710 / VKM B-1787</strain>
    </source>
</reference>
<keyword evidence="1" id="KW-0812">Transmembrane</keyword>
<gene>
    <name evidence="2" type="ordered locus">CA_C1659</name>
</gene>
<evidence type="ECO:0000256" key="1">
    <source>
        <dbReference type="SAM" id="Phobius"/>
    </source>
</evidence>
<keyword evidence="1" id="KW-0472">Membrane</keyword>
<dbReference type="AlphaFoldDB" id="Q97II2"/>
<dbReference type="HOGENOM" id="CLU_3059985_0_0_9"/>
<dbReference type="EMBL" id="AE001437">
    <property type="protein sequence ID" value="AAK79625.1"/>
    <property type="molecule type" value="Genomic_DNA"/>
</dbReference>
<protein>
    <submittedName>
        <fullName evidence="2">Predicted membrane protein</fullName>
    </submittedName>
</protein>
<dbReference type="KEGG" id="cac:CA_C1659"/>
<keyword evidence="3" id="KW-1185">Reference proteome</keyword>
<evidence type="ECO:0000313" key="3">
    <source>
        <dbReference type="Proteomes" id="UP000000814"/>
    </source>
</evidence>
<accession>Q97II2</accession>
<sequence>MYFILMELYTCGIVYIIDIIIIYSFVFYKTIQYYLKAIISGVIFFTCKRLFWQ</sequence>
<name>Q97II2_CLOAB</name>
<feature type="transmembrane region" description="Helical" evidence="1">
    <location>
        <begin position="6"/>
        <end position="26"/>
    </location>
</feature>
<dbReference type="Proteomes" id="UP000000814">
    <property type="component" value="Chromosome"/>
</dbReference>